<feature type="domain" description="YjiS-like" evidence="1">
    <location>
        <begin position="18"/>
        <end position="54"/>
    </location>
</feature>
<name>A0A369TGY5_9RHOB</name>
<keyword evidence="3" id="KW-1185">Reference proteome</keyword>
<dbReference type="RefSeq" id="WP_114512612.1">
    <property type="nucleotide sequence ID" value="NZ_QPMK01000021.1"/>
</dbReference>
<dbReference type="Pfam" id="PF06568">
    <property type="entry name" value="YjiS-like"/>
    <property type="match status" value="1"/>
</dbReference>
<reference evidence="2 3" key="1">
    <citation type="submission" date="2018-07" db="EMBL/GenBank/DDBJ databases">
        <title>Thalassococcus profundi sp. nov., a marine bacterium isolated from deep seawater of Okinawa Trough.</title>
        <authorList>
            <person name="Yu M."/>
        </authorList>
    </citation>
    <scope>NUCLEOTIDE SEQUENCE [LARGE SCALE GENOMIC DNA]</scope>
    <source>
        <strain evidence="2 3">WRAS1</strain>
    </source>
</reference>
<dbReference type="EMBL" id="QPMK01000021">
    <property type="protein sequence ID" value="RDD64500.1"/>
    <property type="molecule type" value="Genomic_DNA"/>
</dbReference>
<dbReference type="Proteomes" id="UP000253977">
    <property type="component" value="Unassembled WGS sequence"/>
</dbReference>
<sequence>MTLSQISRLIAPTPRFGLLSRLRQLRAVARQRRALAALDASRLRDLGLSAEDARIEATRPFWDVPTTWRD</sequence>
<proteinExistence type="predicted"/>
<organism evidence="2 3">
    <name type="scientific">Thalassococcus profundi</name>
    <dbReference type="NCBI Taxonomy" id="2282382"/>
    <lineage>
        <taxon>Bacteria</taxon>
        <taxon>Pseudomonadati</taxon>
        <taxon>Pseudomonadota</taxon>
        <taxon>Alphaproteobacteria</taxon>
        <taxon>Rhodobacterales</taxon>
        <taxon>Roseobacteraceae</taxon>
        <taxon>Thalassococcus</taxon>
    </lineage>
</organism>
<accession>A0A369TGY5</accession>
<dbReference type="InterPro" id="IPR009506">
    <property type="entry name" value="YjiS-like"/>
</dbReference>
<evidence type="ECO:0000259" key="1">
    <source>
        <dbReference type="Pfam" id="PF06568"/>
    </source>
</evidence>
<gene>
    <name evidence="2" type="ORF">DU478_19755</name>
</gene>
<dbReference type="AlphaFoldDB" id="A0A369TGY5"/>
<evidence type="ECO:0000313" key="3">
    <source>
        <dbReference type="Proteomes" id="UP000253977"/>
    </source>
</evidence>
<protein>
    <submittedName>
        <fullName evidence="2">DUF1127 domain-containing protein</fullName>
    </submittedName>
</protein>
<comment type="caution">
    <text evidence="2">The sequence shown here is derived from an EMBL/GenBank/DDBJ whole genome shotgun (WGS) entry which is preliminary data.</text>
</comment>
<evidence type="ECO:0000313" key="2">
    <source>
        <dbReference type="EMBL" id="RDD64500.1"/>
    </source>
</evidence>